<feature type="transmembrane region" description="Helical" evidence="7">
    <location>
        <begin position="271"/>
        <end position="293"/>
    </location>
</feature>
<evidence type="ECO:0000256" key="2">
    <source>
        <dbReference type="ARBA" id="ARBA00008577"/>
    </source>
</evidence>
<comment type="subcellular location">
    <subcellularLocation>
        <location evidence="1">Membrane</location>
        <topology evidence="1">Multi-pass membrane protein</topology>
    </subcellularLocation>
</comment>
<keyword evidence="10" id="KW-1185">Reference proteome</keyword>
<evidence type="ECO:0000256" key="4">
    <source>
        <dbReference type="ARBA" id="ARBA00022989"/>
    </source>
</evidence>
<evidence type="ECO:0000259" key="8">
    <source>
        <dbReference type="PROSITE" id="PS51201"/>
    </source>
</evidence>
<keyword evidence="3 7" id="KW-0812">Transmembrane</keyword>
<accession>A0ABP0UQ05</accession>
<proteinExistence type="inferred from homology"/>
<dbReference type="SUPFAM" id="SSF81324">
    <property type="entry name" value="Voltage-gated potassium channels"/>
    <property type="match status" value="1"/>
</dbReference>
<evidence type="ECO:0000256" key="7">
    <source>
        <dbReference type="SAM" id="Phobius"/>
    </source>
</evidence>
<gene>
    <name evidence="9" type="ORF">CSSPTR1EN2_LOCUS18438</name>
</gene>
<dbReference type="PANTHER" id="PTHR31563">
    <property type="entry name" value="ION CHANNEL POLLUX-RELATED"/>
    <property type="match status" value="1"/>
</dbReference>
<organism evidence="9 10">
    <name type="scientific">Sphagnum troendelagicum</name>
    <dbReference type="NCBI Taxonomy" id="128251"/>
    <lineage>
        <taxon>Eukaryota</taxon>
        <taxon>Viridiplantae</taxon>
        <taxon>Streptophyta</taxon>
        <taxon>Embryophyta</taxon>
        <taxon>Bryophyta</taxon>
        <taxon>Sphagnophytina</taxon>
        <taxon>Sphagnopsida</taxon>
        <taxon>Sphagnales</taxon>
        <taxon>Sphagnaceae</taxon>
        <taxon>Sphagnum</taxon>
    </lineage>
</organism>
<feature type="transmembrane region" description="Helical" evidence="7">
    <location>
        <begin position="170"/>
        <end position="189"/>
    </location>
</feature>
<keyword evidence="4 7" id="KW-1133">Transmembrane helix</keyword>
<dbReference type="Gene3D" id="3.40.50.720">
    <property type="entry name" value="NAD(P)-binding Rossmann-like Domain"/>
    <property type="match status" value="1"/>
</dbReference>
<dbReference type="Pfam" id="PF22614">
    <property type="entry name" value="Slo-like_RCK"/>
    <property type="match status" value="1"/>
</dbReference>
<sequence>MVVVAAAMSRTRLIVAAPSCFPTCLHHHRRLLCCNSTLQLLAPSTIRRQIVVTGRCKPGARFFFITATSTESRGDNQEKPPVLNLQEQASYVYRDGWRKLSQVSAKFRQVHRHSQSSSQDHVDDPSQGAGSDTISAQENDACGGAIVVDSHIHDDVTSLQSQFSSFCCKGLVIAMALLCAAALVQNVGFQLSHLLVPAQTFLATVKSFPSMAMAVLSQSMEMKQLGSLGASPLTQPQPLRLDVRPPNLTNINWTFARLSYTLDILLEQHPISYVFLLTSAILLHIFVGGIFFYRYRGQHKQSLGDAFWDAWACVCSSGTHLKEKTQEERTIGILLAFGGLLFYSLLTSTMTAQIKSRMDWLREGAHSQVMESGHIVVCGVNSHLTTVLKQLNKSHKFAIQDGRALTRKQRVLLLSERARRDTEKLVSHVIKECTEIDVLTRSGSLSSTRSFEKVAADKAQSIVFLSNKDDTYEADAESVLSVLALQPLLDDHSSGNVVVEVSKKSTADLLNSLSGLKVSAVQNLSSKLFVQCSRQCGLVNVYQQLLDHGKTVINLRNFPNLAGLTYGVVRCGFPEAVVCGLIRVGGGPDFHPADTLHLHETDKLILIAKKHTHRVLPPGLLAIADEYQKMKATSEASGNEQLMTPQVQVPVEFMKASKQYKRTSKPASKTADWTATRKERIVMLGWRPGVSEMVREYDDYVGSGSVLVVLAEAPVDERIEALKRRISTPLRNINVVHRLGNPMSRTDLRDAILGSDIQTDSNVVMTAVPKTLEESNEKLPLSIVVIGDKGWLVGDTSKPDKQAVFALLLAESICQEHNVKVSSLVAEFVDTELGKQVVKSHSSLTYIGTSVLSGLVTSQVVEHAELNAVWTELLNSWGNEIYMKGIELYMMEGETPSFVELTQRAKLRDEVAIGFRRDNKVVLNPSSKESPLDFLPGDALVVISEFE</sequence>
<reference evidence="9" key="1">
    <citation type="submission" date="2024-02" db="EMBL/GenBank/DDBJ databases">
        <authorList>
            <consortium name="ELIXIR-Norway"/>
            <consortium name="Elixir Norway"/>
        </authorList>
    </citation>
    <scope>NUCLEOTIDE SEQUENCE</scope>
</reference>
<dbReference type="Proteomes" id="UP001497512">
    <property type="component" value="Chromosome 5"/>
</dbReference>
<dbReference type="InterPro" id="IPR003148">
    <property type="entry name" value="RCK_N"/>
</dbReference>
<dbReference type="InterPro" id="IPR044849">
    <property type="entry name" value="CASTOR/POLLUX/SYM8-like"/>
</dbReference>
<dbReference type="PANTHER" id="PTHR31563:SF13">
    <property type="entry name" value="ION CHANNEL POLLUX-LIKE 1-RELATED"/>
    <property type="match status" value="1"/>
</dbReference>
<protein>
    <recommendedName>
        <fullName evidence="8">RCK N-terminal domain-containing protein</fullName>
    </recommendedName>
</protein>
<dbReference type="InterPro" id="IPR010420">
    <property type="entry name" value="CASTOR/POLLUX/SYM8_dom"/>
</dbReference>
<comment type="similarity">
    <text evidence="2">Belongs to the castor/pollux (TC 1.A.1.23) family.</text>
</comment>
<dbReference type="EMBL" id="OZ019897">
    <property type="protein sequence ID" value="CAK9226836.1"/>
    <property type="molecule type" value="Genomic_DNA"/>
</dbReference>
<dbReference type="PROSITE" id="PS51201">
    <property type="entry name" value="RCK_N"/>
    <property type="match status" value="1"/>
</dbReference>
<feature type="region of interest" description="Disordered" evidence="6">
    <location>
        <begin position="112"/>
        <end position="135"/>
    </location>
</feature>
<evidence type="ECO:0000313" key="9">
    <source>
        <dbReference type="EMBL" id="CAK9226836.1"/>
    </source>
</evidence>
<feature type="transmembrane region" description="Helical" evidence="7">
    <location>
        <begin position="331"/>
        <end position="352"/>
    </location>
</feature>
<evidence type="ECO:0000256" key="5">
    <source>
        <dbReference type="ARBA" id="ARBA00023136"/>
    </source>
</evidence>
<evidence type="ECO:0000256" key="6">
    <source>
        <dbReference type="SAM" id="MobiDB-lite"/>
    </source>
</evidence>
<evidence type="ECO:0000256" key="1">
    <source>
        <dbReference type="ARBA" id="ARBA00004141"/>
    </source>
</evidence>
<name>A0ABP0UQ05_9BRYO</name>
<evidence type="ECO:0000313" key="10">
    <source>
        <dbReference type="Proteomes" id="UP001497512"/>
    </source>
</evidence>
<keyword evidence="5 7" id="KW-0472">Membrane</keyword>
<dbReference type="Pfam" id="PF06241">
    <property type="entry name" value="Castor_Poll_mid"/>
    <property type="match status" value="1"/>
</dbReference>
<evidence type="ECO:0000256" key="3">
    <source>
        <dbReference type="ARBA" id="ARBA00022692"/>
    </source>
</evidence>
<feature type="domain" description="RCK N-terminal" evidence="8">
    <location>
        <begin position="372"/>
        <end position="525"/>
    </location>
</feature>